<sequence length="358" mass="40225">SLSVRAVRRLAVRRWFGDAGCKQIGDIQTIHTFRTLPVATKCGHVFHNHCINDLLLWSRNCPECRSNVSENSITKLSFHDISGTNVEISLDLCKEKLRESDLKMVELNKKIRTLQMSCARIKSQNKKLLQENTVLADEIKKIKNLKALVDGSRDDAENILSQLKLQVTSADGKAATNAIATYCSAIKQLRDFSVKEVSELQNGITKVERKLARSKEKKTQLKNKLTEVKRKMKILKSEEKKRCFDISVLEDLKHLPSREASDLQNPITPNVPDIHSSEHSNLAHSSSTCCSNCLGCENQPTPVASDFPNNSGSSKESTFSAERPKIPILRLVNSAFPARREPENQNSASRIVKLKMYM</sequence>
<dbReference type="SUPFAM" id="SSF57850">
    <property type="entry name" value="RING/U-box"/>
    <property type="match status" value="1"/>
</dbReference>
<dbReference type="Proteomes" id="UP000499080">
    <property type="component" value="Unassembled WGS sequence"/>
</dbReference>
<reference evidence="7 8" key="1">
    <citation type="journal article" date="2019" name="Sci. Rep.">
        <title>Orb-weaving spider Araneus ventricosus genome elucidates the spidroin gene catalogue.</title>
        <authorList>
            <person name="Kono N."/>
            <person name="Nakamura H."/>
            <person name="Ohtoshi R."/>
            <person name="Moran D.A.P."/>
            <person name="Shinohara A."/>
            <person name="Yoshida Y."/>
            <person name="Fujiwara M."/>
            <person name="Mori M."/>
            <person name="Tomita M."/>
            <person name="Arakawa K."/>
        </authorList>
    </citation>
    <scope>NUCLEOTIDE SEQUENCE [LARGE SCALE GENOMIC DNA]</scope>
</reference>
<feature type="region of interest" description="Disordered" evidence="5">
    <location>
        <begin position="259"/>
        <end position="281"/>
    </location>
</feature>
<keyword evidence="1 3" id="KW-0863">Zinc-finger</keyword>
<dbReference type="PROSITE" id="PS50089">
    <property type="entry name" value="ZF_RING_2"/>
    <property type="match status" value="1"/>
</dbReference>
<dbReference type="EMBL" id="BGPR01129105">
    <property type="protein sequence ID" value="GBN41273.1"/>
    <property type="molecule type" value="Genomic_DNA"/>
</dbReference>
<evidence type="ECO:0000256" key="3">
    <source>
        <dbReference type="PROSITE-ProRule" id="PRU00175"/>
    </source>
</evidence>
<evidence type="ECO:0000256" key="2">
    <source>
        <dbReference type="ARBA" id="ARBA00022833"/>
    </source>
</evidence>
<accession>A0A4Y2NR03</accession>
<organism evidence="7 8">
    <name type="scientific">Araneus ventricosus</name>
    <name type="common">Orbweaver spider</name>
    <name type="synonym">Epeira ventricosa</name>
    <dbReference type="NCBI Taxonomy" id="182803"/>
    <lineage>
        <taxon>Eukaryota</taxon>
        <taxon>Metazoa</taxon>
        <taxon>Ecdysozoa</taxon>
        <taxon>Arthropoda</taxon>
        <taxon>Chelicerata</taxon>
        <taxon>Arachnida</taxon>
        <taxon>Araneae</taxon>
        <taxon>Araneomorphae</taxon>
        <taxon>Entelegynae</taxon>
        <taxon>Araneoidea</taxon>
        <taxon>Araneidae</taxon>
        <taxon>Araneus</taxon>
    </lineage>
</organism>
<feature type="domain" description="RING-type" evidence="6">
    <location>
        <begin position="21"/>
        <end position="65"/>
    </location>
</feature>
<evidence type="ECO:0000259" key="6">
    <source>
        <dbReference type="PROSITE" id="PS50089"/>
    </source>
</evidence>
<evidence type="ECO:0000313" key="8">
    <source>
        <dbReference type="Proteomes" id="UP000499080"/>
    </source>
</evidence>
<feature type="coiled-coil region" evidence="4">
    <location>
        <begin position="197"/>
        <end position="238"/>
    </location>
</feature>
<proteinExistence type="predicted"/>
<keyword evidence="1 3" id="KW-0479">Metal-binding</keyword>
<gene>
    <name evidence="7" type="ORF">AVEN_254902_1</name>
</gene>
<evidence type="ECO:0000256" key="4">
    <source>
        <dbReference type="SAM" id="Coils"/>
    </source>
</evidence>
<dbReference type="InterPro" id="IPR001841">
    <property type="entry name" value="Znf_RING"/>
</dbReference>
<evidence type="ECO:0000256" key="1">
    <source>
        <dbReference type="ARBA" id="ARBA00022771"/>
    </source>
</evidence>
<keyword evidence="4" id="KW-0175">Coiled coil</keyword>
<keyword evidence="8" id="KW-1185">Reference proteome</keyword>
<dbReference type="GO" id="GO:0008270">
    <property type="term" value="F:zinc ion binding"/>
    <property type="evidence" value="ECO:0007669"/>
    <property type="project" value="UniProtKB-KW"/>
</dbReference>
<evidence type="ECO:0000256" key="5">
    <source>
        <dbReference type="SAM" id="MobiDB-lite"/>
    </source>
</evidence>
<dbReference type="SMART" id="SM00184">
    <property type="entry name" value="RING"/>
    <property type="match status" value="1"/>
</dbReference>
<dbReference type="Gene3D" id="3.30.40.10">
    <property type="entry name" value="Zinc/RING finger domain, C3HC4 (zinc finger)"/>
    <property type="match status" value="1"/>
</dbReference>
<dbReference type="InterPro" id="IPR013083">
    <property type="entry name" value="Znf_RING/FYVE/PHD"/>
</dbReference>
<dbReference type="Pfam" id="PF13639">
    <property type="entry name" value="zf-RING_2"/>
    <property type="match status" value="1"/>
</dbReference>
<name>A0A4Y2NR03_ARAVE</name>
<dbReference type="AlphaFoldDB" id="A0A4Y2NR03"/>
<comment type="caution">
    <text evidence="7">The sequence shown here is derived from an EMBL/GenBank/DDBJ whole genome shotgun (WGS) entry which is preliminary data.</text>
</comment>
<keyword evidence="2" id="KW-0862">Zinc</keyword>
<feature type="non-terminal residue" evidence="7">
    <location>
        <position position="1"/>
    </location>
</feature>
<feature type="coiled-coil region" evidence="4">
    <location>
        <begin position="90"/>
        <end position="145"/>
    </location>
</feature>
<dbReference type="OrthoDB" id="1714475at2759"/>
<protein>
    <recommendedName>
        <fullName evidence="6">RING-type domain-containing protein</fullName>
    </recommendedName>
</protein>
<evidence type="ECO:0000313" key="7">
    <source>
        <dbReference type="EMBL" id="GBN41273.1"/>
    </source>
</evidence>